<evidence type="ECO:0000313" key="5">
    <source>
        <dbReference type="Proteomes" id="UP001566204"/>
    </source>
</evidence>
<dbReference type="RefSeq" id="WP_232048640.1">
    <property type="nucleotide sequence ID" value="NZ_CP141191.1"/>
</dbReference>
<organism evidence="4 5">
    <name type="scientific">Sphingobacterium thalpophilum</name>
    <dbReference type="NCBI Taxonomy" id="259"/>
    <lineage>
        <taxon>Bacteria</taxon>
        <taxon>Pseudomonadati</taxon>
        <taxon>Bacteroidota</taxon>
        <taxon>Sphingobacteriia</taxon>
        <taxon>Sphingobacteriales</taxon>
        <taxon>Sphingobacteriaceae</taxon>
        <taxon>Sphingobacterium</taxon>
    </lineage>
</organism>
<dbReference type="Pfam" id="PF01730">
    <property type="entry name" value="UreF"/>
    <property type="match status" value="1"/>
</dbReference>
<comment type="subcellular location">
    <subcellularLocation>
        <location evidence="3">Cytoplasm</location>
    </subcellularLocation>
</comment>
<name>A0ABV4H948_9SPHI</name>
<dbReference type="HAMAP" id="MF_01385">
    <property type="entry name" value="UreF"/>
    <property type="match status" value="1"/>
</dbReference>
<keyword evidence="3" id="KW-0963">Cytoplasm</keyword>
<sequence length="234" mass="26354">MKNNLRMNPLLTLMQINDSVFPIGGFTHSYGLETYITKGIVHDSKSAKVYAQTLLEHSFFYNDAAFFHKAWQLCETKATKKKVAELDALVTAFKAAYEIRDASKKLGIRFLKLTEKLQPVKRCSAYLKAINAQEVHGHYAIAFAMFAQAQGIHYADALSAFYYNSLNGIMTNCAKLVPISQMDAQQILFKLQPLISRLVAAQPALADDLIGNCCIAQDIRCMQHEKLYTRIYIS</sequence>
<evidence type="ECO:0000256" key="2">
    <source>
        <dbReference type="ARBA" id="ARBA00023186"/>
    </source>
</evidence>
<proteinExistence type="inferred from homology"/>
<dbReference type="PANTHER" id="PTHR33620:SF1">
    <property type="entry name" value="UREASE ACCESSORY PROTEIN F"/>
    <property type="match status" value="1"/>
</dbReference>
<dbReference type="InterPro" id="IPR002639">
    <property type="entry name" value="UreF"/>
</dbReference>
<comment type="caution">
    <text evidence="4">The sequence shown here is derived from an EMBL/GenBank/DDBJ whole genome shotgun (WGS) entry which is preliminary data.</text>
</comment>
<accession>A0ABV4H948</accession>
<reference evidence="4 5" key="1">
    <citation type="submission" date="2024-06" db="EMBL/GenBank/DDBJ databases">
        <title>Soil Sphingobacterium thalpophilum.</title>
        <authorList>
            <person name="Yang J."/>
            <person name="Li J."/>
        </authorList>
    </citation>
    <scope>NUCLEOTIDE SEQUENCE [LARGE SCALE GENOMIC DNA]</scope>
    <source>
        <strain evidence="4 5">22g91tb</strain>
    </source>
</reference>
<keyword evidence="5" id="KW-1185">Reference proteome</keyword>
<keyword evidence="2 3" id="KW-0143">Chaperone</keyword>
<dbReference type="EMBL" id="JBEOQB010000001">
    <property type="protein sequence ID" value="MEZ0450557.1"/>
    <property type="molecule type" value="Genomic_DNA"/>
</dbReference>
<protein>
    <recommendedName>
        <fullName evidence="3">Urease accessory protein UreF</fullName>
    </recommendedName>
</protein>
<dbReference type="InterPro" id="IPR038277">
    <property type="entry name" value="UreF_sf"/>
</dbReference>
<gene>
    <name evidence="3" type="primary">ureF</name>
    <name evidence="4" type="ORF">ABTW24_02990</name>
</gene>
<dbReference type="GeneID" id="78461915"/>
<dbReference type="PANTHER" id="PTHR33620">
    <property type="entry name" value="UREASE ACCESSORY PROTEIN F"/>
    <property type="match status" value="1"/>
</dbReference>
<comment type="similarity">
    <text evidence="3">Belongs to the UreF family.</text>
</comment>
<keyword evidence="1 3" id="KW-0996">Nickel insertion</keyword>
<comment type="subunit">
    <text evidence="3">UreD, UreF and UreG form a complex that acts as a GTP-hydrolysis-dependent molecular chaperone, activating the urease apoprotein by helping to assemble the nickel containing metallocenter of UreC. The UreE protein probably delivers the nickel.</text>
</comment>
<dbReference type="Proteomes" id="UP001566204">
    <property type="component" value="Unassembled WGS sequence"/>
</dbReference>
<dbReference type="PIRSF" id="PIRSF009467">
    <property type="entry name" value="Ureas_acces_UreF"/>
    <property type="match status" value="1"/>
</dbReference>
<dbReference type="Gene3D" id="1.10.4190.10">
    <property type="entry name" value="Urease accessory protein UreF"/>
    <property type="match status" value="1"/>
</dbReference>
<comment type="function">
    <text evidence="3">Required for maturation of urease via the functional incorporation of the urease nickel metallocenter.</text>
</comment>
<evidence type="ECO:0000256" key="3">
    <source>
        <dbReference type="HAMAP-Rule" id="MF_01385"/>
    </source>
</evidence>
<evidence type="ECO:0000256" key="1">
    <source>
        <dbReference type="ARBA" id="ARBA00022988"/>
    </source>
</evidence>
<evidence type="ECO:0000313" key="4">
    <source>
        <dbReference type="EMBL" id="MEZ0450557.1"/>
    </source>
</evidence>